<proteinExistence type="predicted"/>
<dbReference type="EMBL" id="CP049366">
    <property type="protein sequence ID" value="QMT84241.1"/>
    <property type="molecule type" value="Genomic_DNA"/>
</dbReference>
<dbReference type="RefSeq" id="WP_059074320.1">
    <property type="nucleotide sequence ID" value="NZ_CP049366.1"/>
</dbReference>
<dbReference type="Pfam" id="PF06114">
    <property type="entry name" value="Peptidase_M78"/>
    <property type="match status" value="1"/>
</dbReference>
<keyword evidence="3" id="KW-1185">Reference proteome</keyword>
<gene>
    <name evidence="2" type="ORF">G6534_06200</name>
</gene>
<dbReference type="InterPro" id="IPR010359">
    <property type="entry name" value="IrrE_HExxH"/>
</dbReference>
<protein>
    <submittedName>
        <fullName evidence="2">ImmA/IrrE family metallo-endopeptidase</fullName>
    </submittedName>
</protein>
<reference evidence="2 3" key="1">
    <citation type="submission" date="2020-02" db="EMBL/GenBank/DDBJ databases">
        <title>Complete Genome Sequence of Lactobacillus sp. NFFJ11 Isolated from animal feed.</title>
        <authorList>
            <person name="Jung J.Y."/>
        </authorList>
    </citation>
    <scope>NUCLEOTIDE SEQUENCE [LARGE SCALE GENOMIC DNA]</scope>
    <source>
        <strain evidence="2 3">NFFJ11</strain>
    </source>
</reference>
<evidence type="ECO:0000259" key="1">
    <source>
        <dbReference type="Pfam" id="PF06114"/>
    </source>
</evidence>
<organism evidence="2 3">
    <name type="scientific">Companilactobacillus pabuli</name>
    <dbReference type="NCBI Taxonomy" id="2714036"/>
    <lineage>
        <taxon>Bacteria</taxon>
        <taxon>Bacillati</taxon>
        <taxon>Bacillota</taxon>
        <taxon>Bacilli</taxon>
        <taxon>Lactobacillales</taxon>
        <taxon>Lactobacillaceae</taxon>
        <taxon>Companilactobacillus</taxon>
    </lineage>
</organism>
<sequence length="156" mass="18691">MNKLEKLMSNYPELSFTFTNRMPLFQGAYIFNNEVYINSNRDYRQNLQDLAEEIGHWKTTSGDIRKESTLYDQKQEHEARQFGYMMIVSLDGLIDCFKKGIATPWDIADYFECDIDYIWNALDTYKIKYGENFDYKGYNFDLRRGFNMARIRVKSR</sequence>
<evidence type="ECO:0000313" key="3">
    <source>
        <dbReference type="Proteomes" id="UP000514410"/>
    </source>
</evidence>
<evidence type="ECO:0000313" key="2">
    <source>
        <dbReference type="EMBL" id="QMT84241.1"/>
    </source>
</evidence>
<name>A0A7L7KWS1_9LACO</name>
<accession>A0A7L7KWS1</accession>
<dbReference type="KEGG" id="cpab:G6534_06200"/>
<feature type="domain" description="IrrE N-terminal-like" evidence="1">
    <location>
        <begin position="19"/>
        <end position="112"/>
    </location>
</feature>
<dbReference type="AlphaFoldDB" id="A0A7L7KWS1"/>
<dbReference type="Proteomes" id="UP000514410">
    <property type="component" value="Chromosome"/>
</dbReference>